<dbReference type="Gene3D" id="1.10.486.10">
    <property type="entry name" value="PCRA, domain 4"/>
    <property type="match status" value="1"/>
</dbReference>
<keyword evidence="8" id="KW-0238">DNA-binding</keyword>
<evidence type="ECO:0000256" key="2">
    <source>
        <dbReference type="ARBA" id="ARBA00022741"/>
    </source>
</evidence>
<evidence type="ECO:0000259" key="15">
    <source>
        <dbReference type="PROSITE" id="PS51198"/>
    </source>
</evidence>
<dbReference type="GO" id="GO:0004527">
    <property type="term" value="F:exonuclease activity"/>
    <property type="evidence" value="ECO:0007669"/>
    <property type="project" value="UniProtKB-KW"/>
</dbReference>
<evidence type="ECO:0000256" key="10">
    <source>
        <dbReference type="ARBA" id="ARBA00023235"/>
    </source>
</evidence>
<comment type="catalytic activity">
    <reaction evidence="13">
        <text>ATP + H2O = ADP + phosphate + H(+)</text>
        <dbReference type="Rhea" id="RHEA:13065"/>
        <dbReference type="ChEBI" id="CHEBI:15377"/>
        <dbReference type="ChEBI" id="CHEBI:15378"/>
        <dbReference type="ChEBI" id="CHEBI:30616"/>
        <dbReference type="ChEBI" id="CHEBI:43474"/>
        <dbReference type="ChEBI" id="CHEBI:456216"/>
        <dbReference type="EC" id="5.6.2.4"/>
    </reaction>
</comment>
<dbReference type="EMBL" id="NTGA01000012">
    <property type="protein sequence ID" value="PAY23833.1"/>
    <property type="molecule type" value="Genomic_DNA"/>
</dbReference>
<dbReference type="GO" id="GO:0003677">
    <property type="term" value="F:DNA binding"/>
    <property type="evidence" value="ECO:0007669"/>
    <property type="project" value="UniProtKB-KW"/>
</dbReference>
<dbReference type="InterPro" id="IPR014016">
    <property type="entry name" value="UvrD-like_ATP-bd"/>
</dbReference>
<dbReference type="Pfam" id="PF13361">
    <property type="entry name" value="UvrD_C"/>
    <property type="match status" value="1"/>
</dbReference>
<dbReference type="InterPro" id="IPR000212">
    <property type="entry name" value="DNA_helicase_UvrD/REP"/>
</dbReference>
<dbReference type="Gene3D" id="3.90.320.10">
    <property type="match status" value="1"/>
</dbReference>
<gene>
    <name evidence="17" type="ORF">CEY15_06220</name>
</gene>
<keyword evidence="2 14" id="KW-0547">Nucleotide-binding</keyword>
<evidence type="ECO:0000256" key="8">
    <source>
        <dbReference type="ARBA" id="ARBA00023125"/>
    </source>
</evidence>
<protein>
    <recommendedName>
        <fullName evidence="12">DNA 3'-5' helicase</fullName>
        <ecNumber evidence="12">5.6.2.4</ecNumber>
    </recommendedName>
</protein>
<dbReference type="EC" id="5.6.2.4" evidence="12"/>
<dbReference type="GO" id="GO:0005524">
    <property type="term" value="F:ATP binding"/>
    <property type="evidence" value="ECO:0007669"/>
    <property type="project" value="UniProtKB-UniRule"/>
</dbReference>
<dbReference type="GO" id="GO:0000725">
    <property type="term" value="P:recombinational repair"/>
    <property type="evidence" value="ECO:0007669"/>
    <property type="project" value="TreeGrafter"/>
</dbReference>
<evidence type="ECO:0000256" key="13">
    <source>
        <dbReference type="ARBA" id="ARBA00048988"/>
    </source>
</evidence>
<evidence type="ECO:0000256" key="14">
    <source>
        <dbReference type="PROSITE-ProRule" id="PRU00560"/>
    </source>
</evidence>
<dbReference type="Pfam" id="PF00580">
    <property type="entry name" value="UvrD-helicase"/>
    <property type="match status" value="2"/>
</dbReference>
<feature type="domain" description="UvrD-like helicase ATP-binding" evidence="15">
    <location>
        <begin position="4"/>
        <end position="453"/>
    </location>
</feature>
<evidence type="ECO:0000259" key="16">
    <source>
        <dbReference type="PROSITE" id="PS51217"/>
    </source>
</evidence>
<organism evidence="17 18">
    <name type="scientific">Dietzia natronolimnaea</name>
    <dbReference type="NCBI Taxonomy" id="161920"/>
    <lineage>
        <taxon>Bacteria</taxon>
        <taxon>Bacillati</taxon>
        <taxon>Actinomycetota</taxon>
        <taxon>Actinomycetes</taxon>
        <taxon>Mycobacteriales</taxon>
        <taxon>Dietziaceae</taxon>
        <taxon>Dietzia</taxon>
    </lineage>
</organism>
<dbReference type="InterPro" id="IPR011335">
    <property type="entry name" value="Restrct_endonuc-II-like"/>
</dbReference>
<evidence type="ECO:0000256" key="1">
    <source>
        <dbReference type="ARBA" id="ARBA00022722"/>
    </source>
</evidence>
<dbReference type="Gene3D" id="3.40.50.300">
    <property type="entry name" value="P-loop containing nucleotide triphosphate hydrolases"/>
    <property type="match status" value="4"/>
</dbReference>
<keyword evidence="10" id="KW-0413">Isomerase</keyword>
<evidence type="ECO:0000256" key="3">
    <source>
        <dbReference type="ARBA" id="ARBA00022763"/>
    </source>
</evidence>
<dbReference type="PROSITE" id="PS51217">
    <property type="entry name" value="UVRD_HELICASE_CTER"/>
    <property type="match status" value="1"/>
</dbReference>
<dbReference type="GO" id="GO:0005829">
    <property type="term" value="C:cytosol"/>
    <property type="evidence" value="ECO:0007669"/>
    <property type="project" value="TreeGrafter"/>
</dbReference>
<evidence type="ECO:0000256" key="11">
    <source>
        <dbReference type="ARBA" id="ARBA00034617"/>
    </source>
</evidence>
<dbReference type="PANTHER" id="PTHR11070">
    <property type="entry name" value="UVRD / RECB / PCRA DNA HELICASE FAMILY MEMBER"/>
    <property type="match status" value="1"/>
</dbReference>
<dbReference type="RefSeq" id="WP_095717731.1">
    <property type="nucleotide sequence ID" value="NZ_NTGA01000012.1"/>
</dbReference>
<evidence type="ECO:0000256" key="6">
    <source>
        <dbReference type="ARBA" id="ARBA00022839"/>
    </source>
</evidence>
<keyword evidence="4 14" id="KW-0378">Hydrolase</keyword>
<dbReference type="Pfam" id="PF12705">
    <property type="entry name" value="PDDEXK_1"/>
    <property type="match status" value="1"/>
</dbReference>
<dbReference type="GO" id="GO:0043138">
    <property type="term" value="F:3'-5' DNA helicase activity"/>
    <property type="evidence" value="ECO:0007669"/>
    <property type="project" value="UniProtKB-EC"/>
</dbReference>
<keyword evidence="7 14" id="KW-0067">ATP-binding</keyword>
<dbReference type="SUPFAM" id="SSF52980">
    <property type="entry name" value="Restriction endonuclease-like"/>
    <property type="match status" value="1"/>
</dbReference>
<evidence type="ECO:0000313" key="17">
    <source>
        <dbReference type="EMBL" id="PAY23833.1"/>
    </source>
</evidence>
<evidence type="ECO:0000256" key="4">
    <source>
        <dbReference type="ARBA" id="ARBA00022801"/>
    </source>
</evidence>
<keyword evidence="5 14" id="KW-0347">Helicase</keyword>
<comment type="caution">
    <text evidence="17">The sequence shown here is derived from an EMBL/GenBank/DDBJ whole genome shotgun (WGS) entry which is preliminary data.</text>
</comment>
<keyword evidence="18" id="KW-1185">Reference proteome</keyword>
<reference evidence="18" key="1">
    <citation type="submission" date="2017-09" db="EMBL/GenBank/DDBJ databases">
        <authorList>
            <person name="Zhang Y."/>
            <person name="Huang X."/>
            <person name="Liu J."/>
            <person name="Lu L."/>
            <person name="Peng K."/>
        </authorList>
    </citation>
    <scope>NUCLEOTIDE SEQUENCE [LARGE SCALE GENOMIC DNA]</scope>
    <source>
        <strain evidence="18">S-XJ-1</strain>
    </source>
</reference>
<evidence type="ECO:0000256" key="5">
    <source>
        <dbReference type="ARBA" id="ARBA00022806"/>
    </source>
</evidence>
<evidence type="ECO:0000256" key="12">
    <source>
        <dbReference type="ARBA" id="ARBA00034808"/>
    </source>
</evidence>
<dbReference type="InterPro" id="IPR014017">
    <property type="entry name" value="DNA_helicase_UvrD-like_C"/>
</dbReference>
<dbReference type="Proteomes" id="UP000218810">
    <property type="component" value="Unassembled WGS sequence"/>
</dbReference>
<keyword evidence="6" id="KW-0269">Exonuclease</keyword>
<dbReference type="PROSITE" id="PS51198">
    <property type="entry name" value="UVRD_HELICASE_ATP_BIND"/>
    <property type="match status" value="1"/>
</dbReference>
<feature type="binding site" evidence="14">
    <location>
        <begin position="25"/>
        <end position="32"/>
    </location>
    <ligand>
        <name>ATP</name>
        <dbReference type="ChEBI" id="CHEBI:30616"/>
    </ligand>
</feature>
<keyword evidence="9" id="KW-0234">DNA repair</keyword>
<dbReference type="PANTHER" id="PTHR11070:SF23">
    <property type="entry name" value="RECBCD ENZYME SUBUNIT RECB"/>
    <property type="match status" value="1"/>
</dbReference>
<comment type="catalytic activity">
    <reaction evidence="11">
        <text>Couples ATP hydrolysis with the unwinding of duplex DNA by translocating in the 3'-5' direction.</text>
        <dbReference type="EC" id="5.6.2.4"/>
    </reaction>
</comment>
<proteinExistence type="predicted"/>
<keyword evidence="3" id="KW-0227">DNA damage</keyword>
<evidence type="ECO:0000256" key="7">
    <source>
        <dbReference type="ARBA" id="ARBA00022840"/>
    </source>
</evidence>
<accession>A0A2A2WS28</accession>
<dbReference type="OrthoDB" id="9810135at2"/>
<dbReference type="InterPro" id="IPR027417">
    <property type="entry name" value="P-loop_NTPase"/>
</dbReference>
<dbReference type="AlphaFoldDB" id="A0A2A2WS28"/>
<keyword evidence="1" id="KW-0540">Nuclease</keyword>
<dbReference type="GO" id="GO:0009338">
    <property type="term" value="C:exodeoxyribonuclease V complex"/>
    <property type="evidence" value="ECO:0007669"/>
    <property type="project" value="TreeGrafter"/>
</dbReference>
<dbReference type="InterPro" id="IPR011604">
    <property type="entry name" value="PDDEXK-like_dom_sf"/>
</dbReference>
<dbReference type="InterPro" id="IPR038726">
    <property type="entry name" value="PDDEXK_AddAB-type"/>
</dbReference>
<sequence length="1146" mass="123876">MSTLHDQPARDRVERDTAATLFVEAGAGTGKTHALVRRLSTLLLTDGVPVDRIAAITFTEKAAAELRDRLRVHLVDRRDGGDHRADAALAGLDTAAIGTLHSFALRLLSENPLEAGIPPKVTAQQDTAEATAVEAMWQECASVLFGGDRDGARSGILAQAVDDMLDAGVGTLAFREIVEALHRDWDRLPRGPLHSGGVPGSELPATPDLAEIVAAIGSIIGWRESCQDETDKLYQTLSKHEDWLRDLQSAAADPTASPTWVELLAKPLGPGSGGKGPNWGGADTVRGIKEEIKRLPSICTEVLSAHWRPRIAIVLDALIPVIHGHAEDRRRRGTLQFHDQLVLARELLQDPAVRDRVRSRYTRILIDEFQDTDPIQLDLAVLLTAEDGRQGAGANSGSVSGPVSGPVAGRLFTVGDPKQSVYRFRRADISTYLRAQRMDGVELERLTTNFRCSRAVLDWVNSVFSEVMLAAQGVQPGYQELEPGPDRPPHDPAHGPRPFVFRTEDVPALPDHCPADANDDLTRHWTEASDVTRVIATAVREQWTHESKDGGHTPLRLGDIAILLPSRGSLPMIEKCLDHAGIDFRTEASSIVYGTPEIRDLLLAVRAVANAADEASLVGALRSPLFGCGDDDLLRWRAAGGAWAPGAPAPDHLVDSPVAVGIDYLSGLSRRSRRPGEILEALVHDRMVFESVAESPRRRDLWRRIRFVIEHAWQWEDSAADPARADLREYADWALALTAEDARVPEAAIPEIGVDAVRITTIHAAKGLEYPMVVLAGMSRKWPGDRDRLLWTDDEPPRPAASFSTSVRDPGFARAAEREAEHSLAERIRLLYVAATRAESRLAVSGHGYVLTKETNPKPRKLWGSLLGSVMEVPDAPQLVPYGQDLLEPAPAPPVDVPGRDEWNDRSREVVARSAERAGWSATRIAHHPAGGPDPSLPEQLAAALWDRFAPAPTREEELPPAPRTVPLASGPDVGTAVHHLAEHTDLAELAAAAPSSAIPEWESWAADQLTALGLGGGVRGARSPEAVEEMVAVARTALTSDPVRRAAVRPHWAELPVAGSLTTADGTSVAVEGVVDLVVDHPDGSLSVIDYKTDVAVTCATVDDYLLQLCAYAELLGATTGRTVSRVDLVFCRGGRATVIGRDLS</sequence>
<evidence type="ECO:0000256" key="9">
    <source>
        <dbReference type="ARBA" id="ARBA00023204"/>
    </source>
</evidence>
<name>A0A2A2WS28_9ACTN</name>
<evidence type="ECO:0000313" key="18">
    <source>
        <dbReference type="Proteomes" id="UP000218810"/>
    </source>
</evidence>
<feature type="domain" description="UvrD-like helicase C-terminal" evidence="16">
    <location>
        <begin position="465"/>
        <end position="767"/>
    </location>
</feature>
<dbReference type="SUPFAM" id="SSF52540">
    <property type="entry name" value="P-loop containing nucleoside triphosphate hydrolases"/>
    <property type="match status" value="1"/>
</dbReference>